<feature type="compositionally biased region" description="Polar residues" evidence="1">
    <location>
        <begin position="1"/>
        <end position="22"/>
    </location>
</feature>
<feature type="compositionally biased region" description="Basic and acidic residues" evidence="1">
    <location>
        <begin position="481"/>
        <end position="493"/>
    </location>
</feature>
<dbReference type="Proteomes" id="UP000821837">
    <property type="component" value="Unassembled WGS sequence"/>
</dbReference>
<feature type="region of interest" description="Disordered" evidence="1">
    <location>
        <begin position="1"/>
        <end position="103"/>
    </location>
</feature>
<sequence length="530" mass="57456">MPGRQARTNGGPESSASTTSNGPGHGNAAASNPTDNDHETTKETMDTDDQDSKTELGSTGGFAGDSPSSDEAIQVESTGGDESEGYEASKGDDDEAKNGQWQLALSLRERKRLRKQARTLEDPKQVGDFQEEGSLGLTNKKINNIASVGAETRRDSEKNAGGSYGTPGLAHGSRRDESGAMRGRRRSRATPLPKNDMKIIIRPKPGLVVRDLKPYEVSRAIECASGDPETCRGDKFLLRLRNGSNIIIASTPHEQVAEKILKIKALDLNNTRHPVNTYISTPEGFLKGVVHGLERETPEEELLNNLRVRTQGVTIVQARMLGKSETAVITFDGPIVPRFVYYYGGEMPCLPYQPTRQYCKVCKSQGHRTDVCPTPTVNVCSDCRLQDPPKDHECVPKCALCGGAHPTAAKECTNRLKRVPQRGKQQQQQSSHQNGQRSQGILKRRWFSTEREDMDLSEGSNAGSRSGSRSSSRSGSGSRSNSRDRTSSKEGNRGHGASFRALAAAKRPKLLLLGRNGGAPAFAASPHAVL</sequence>
<evidence type="ECO:0000256" key="1">
    <source>
        <dbReference type="SAM" id="MobiDB-lite"/>
    </source>
</evidence>
<reference evidence="2" key="2">
    <citation type="submission" date="2021-09" db="EMBL/GenBank/DDBJ databases">
        <authorList>
            <person name="Jia N."/>
            <person name="Wang J."/>
            <person name="Shi W."/>
            <person name="Du L."/>
            <person name="Sun Y."/>
            <person name="Zhan W."/>
            <person name="Jiang J."/>
            <person name="Wang Q."/>
            <person name="Zhang B."/>
            <person name="Ji P."/>
            <person name="Sakyi L.B."/>
            <person name="Cui X."/>
            <person name="Yuan T."/>
            <person name="Jiang B."/>
            <person name="Yang W."/>
            <person name="Lam T.T.-Y."/>
            <person name="Chang Q."/>
            <person name="Ding S."/>
            <person name="Wang X."/>
            <person name="Zhu J."/>
            <person name="Ruan X."/>
            <person name="Zhao L."/>
            <person name="Wei J."/>
            <person name="Que T."/>
            <person name="Du C."/>
            <person name="Cheng J."/>
            <person name="Dai P."/>
            <person name="Han X."/>
            <person name="Huang E."/>
            <person name="Gao Y."/>
            <person name="Liu J."/>
            <person name="Shao H."/>
            <person name="Ye R."/>
            <person name="Li L."/>
            <person name="Wei W."/>
            <person name="Wang X."/>
            <person name="Wang C."/>
            <person name="Huo Q."/>
            <person name="Li W."/>
            <person name="Guo W."/>
            <person name="Chen H."/>
            <person name="Chen S."/>
            <person name="Zhou L."/>
            <person name="Zhou L."/>
            <person name="Ni X."/>
            <person name="Tian J."/>
            <person name="Zhou Y."/>
            <person name="Sheng Y."/>
            <person name="Liu T."/>
            <person name="Pan Y."/>
            <person name="Xia L."/>
            <person name="Li J."/>
            <person name="Zhao F."/>
            <person name="Cao W."/>
        </authorList>
    </citation>
    <scope>NUCLEOTIDE SEQUENCE</scope>
    <source>
        <strain evidence="2">Rsan-2018</strain>
        <tissue evidence="2">Larvae</tissue>
    </source>
</reference>
<dbReference type="AlphaFoldDB" id="A0A9D4SN92"/>
<proteinExistence type="predicted"/>
<feature type="region of interest" description="Disordered" evidence="1">
    <location>
        <begin position="418"/>
        <end position="501"/>
    </location>
</feature>
<protein>
    <submittedName>
        <fullName evidence="2">Uncharacterized protein</fullName>
    </submittedName>
</protein>
<evidence type="ECO:0000313" key="3">
    <source>
        <dbReference type="Proteomes" id="UP000821837"/>
    </source>
</evidence>
<feature type="region of interest" description="Disordered" evidence="1">
    <location>
        <begin position="150"/>
        <end position="193"/>
    </location>
</feature>
<feature type="compositionally biased region" description="Low complexity" evidence="1">
    <location>
        <begin position="457"/>
        <end position="480"/>
    </location>
</feature>
<evidence type="ECO:0000313" key="2">
    <source>
        <dbReference type="EMBL" id="KAH7935461.1"/>
    </source>
</evidence>
<feature type="compositionally biased region" description="Low complexity" evidence="1">
    <location>
        <begin position="422"/>
        <end position="440"/>
    </location>
</feature>
<dbReference type="EMBL" id="JABSTV010001255">
    <property type="protein sequence ID" value="KAH7935461.1"/>
    <property type="molecule type" value="Genomic_DNA"/>
</dbReference>
<feature type="compositionally biased region" description="Basic and acidic residues" evidence="1">
    <location>
        <begin position="35"/>
        <end position="54"/>
    </location>
</feature>
<organism evidence="2 3">
    <name type="scientific">Rhipicephalus sanguineus</name>
    <name type="common">Brown dog tick</name>
    <name type="synonym">Ixodes sanguineus</name>
    <dbReference type="NCBI Taxonomy" id="34632"/>
    <lineage>
        <taxon>Eukaryota</taxon>
        <taxon>Metazoa</taxon>
        <taxon>Ecdysozoa</taxon>
        <taxon>Arthropoda</taxon>
        <taxon>Chelicerata</taxon>
        <taxon>Arachnida</taxon>
        <taxon>Acari</taxon>
        <taxon>Parasitiformes</taxon>
        <taxon>Ixodida</taxon>
        <taxon>Ixodoidea</taxon>
        <taxon>Ixodidae</taxon>
        <taxon>Rhipicephalinae</taxon>
        <taxon>Rhipicephalus</taxon>
        <taxon>Rhipicephalus</taxon>
    </lineage>
</organism>
<keyword evidence="3" id="KW-1185">Reference proteome</keyword>
<comment type="caution">
    <text evidence="2">The sequence shown here is derived from an EMBL/GenBank/DDBJ whole genome shotgun (WGS) entry which is preliminary data.</text>
</comment>
<gene>
    <name evidence="2" type="ORF">HPB52_008379</name>
</gene>
<reference evidence="2" key="1">
    <citation type="journal article" date="2020" name="Cell">
        <title>Large-Scale Comparative Analyses of Tick Genomes Elucidate Their Genetic Diversity and Vector Capacities.</title>
        <authorList>
            <consortium name="Tick Genome and Microbiome Consortium (TIGMIC)"/>
            <person name="Jia N."/>
            <person name="Wang J."/>
            <person name="Shi W."/>
            <person name="Du L."/>
            <person name="Sun Y."/>
            <person name="Zhan W."/>
            <person name="Jiang J.F."/>
            <person name="Wang Q."/>
            <person name="Zhang B."/>
            <person name="Ji P."/>
            <person name="Bell-Sakyi L."/>
            <person name="Cui X.M."/>
            <person name="Yuan T.T."/>
            <person name="Jiang B.G."/>
            <person name="Yang W.F."/>
            <person name="Lam T.T."/>
            <person name="Chang Q.C."/>
            <person name="Ding S.J."/>
            <person name="Wang X.J."/>
            <person name="Zhu J.G."/>
            <person name="Ruan X.D."/>
            <person name="Zhao L."/>
            <person name="Wei J.T."/>
            <person name="Ye R.Z."/>
            <person name="Que T.C."/>
            <person name="Du C.H."/>
            <person name="Zhou Y.H."/>
            <person name="Cheng J.X."/>
            <person name="Dai P.F."/>
            <person name="Guo W.B."/>
            <person name="Han X.H."/>
            <person name="Huang E.J."/>
            <person name="Li L.F."/>
            <person name="Wei W."/>
            <person name="Gao Y.C."/>
            <person name="Liu J.Z."/>
            <person name="Shao H.Z."/>
            <person name="Wang X."/>
            <person name="Wang C.C."/>
            <person name="Yang T.C."/>
            <person name="Huo Q.B."/>
            <person name="Li W."/>
            <person name="Chen H.Y."/>
            <person name="Chen S.E."/>
            <person name="Zhou L.G."/>
            <person name="Ni X.B."/>
            <person name="Tian J.H."/>
            <person name="Sheng Y."/>
            <person name="Liu T."/>
            <person name="Pan Y.S."/>
            <person name="Xia L.Y."/>
            <person name="Li J."/>
            <person name="Zhao F."/>
            <person name="Cao W.C."/>
        </authorList>
    </citation>
    <scope>NUCLEOTIDE SEQUENCE</scope>
    <source>
        <strain evidence="2">Rsan-2018</strain>
    </source>
</reference>
<name>A0A9D4SN92_RHISA</name>
<feature type="compositionally biased region" description="Polar residues" evidence="1">
    <location>
        <begin position="66"/>
        <end position="77"/>
    </location>
</feature>
<accession>A0A9D4SN92</accession>